<sequence length="123" mass="13971">METLREAEISSQWETRSFRPGAWNSLRKWFSYGITLKIHIRFLTEPPRFRVSDSALWLRAEDADVGVLLRMAAGRQRLLLPTGAGSIFPAIDFPSSRVWGEAADVPPRLRQTLRGRPPSRLGP</sequence>
<evidence type="ECO:0000313" key="2">
    <source>
        <dbReference type="Proteomes" id="UP000314294"/>
    </source>
</evidence>
<comment type="caution">
    <text evidence="1">The sequence shown here is derived from an EMBL/GenBank/DDBJ whole genome shotgun (WGS) entry which is preliminary data.</text>
</comment>
<keyword evidence="2" id="KW-1185">Reference proteome</keyword>
<proteinExistence type="predicted"/>
<organism evidence="1 2">
    <name type="scientific">Liparis tanakae</name>
    <name type="common">Tanaka's snailfish</name>
    <dbReference type="NCBI Taxonomy" id="230148"/>
    <lineage>
        <taxon>Eukaryota</taxon>
        <taxon>Metazoa</taxon>
        <taxon>Chordata</taxon>
        <taxon>Craniata</taxon>
        <taxon>Vertebrata</taxon>
        <taxon>Euteleostomi</taxon>
        <taxon>Actinopterygii</taxon>
        <taxon>Neopterygii</taxon>
        <taxon>Teleostei</taxon>
        <taxon>Neoteleostei</taxon>
        <taxon>Acanthomorphata</taxon>
        <taxon>Eupercaria</taxon>
        <taxon>Perciformes</taxon>
        <taxon>Cottioidei</taxon>
        <taxon>Cottales</taxon>
        <taxon>Liparidae</taxon>
        <taxon>Liparis</taxon>
    </lineage>
</organism>
<evidence type="ECO:0000313" key="1">
    <source>
        <dbReference type="EMBL" id="TNN28923.1"/>
    </source>
</evidence>
<reference evidence="1 2" key="1">
    <citation type="submission" date="2019-03" db="EMBL/GenBank/DDBJ databases">
        <title>First draft genome of Liparis tanakae, snailfish: a comprehensive survey of snailfish specific genes.</title>
        <authorList>
            <person name="Kim W."/>
            <person name="Song I."/>
            <person name="Jeong J.-H."/>
            <person name="Kim D."/>
            <person name="Kim S."/>
            <person name="Ryu S."/>
            <person name="Song J.Y."/>
            <person name="Lee S.K."/>
        </authorList>
    </citation>
    <scope>NUCLEOTIDE SEQUENCE [LARGE SCALE GENOMIC DNA]</scope>
    <source>
        <tissue evidence="1">Muscle</tissue>
    </source>
</reference>
<name>A0A4Z2EJC8_9TELE</name>
<dbReference type="EMBL" id="SRLO01006275">
    <property type="protein sequence ID" value="TNN28923.1"/>
    <property type="molecule type" value="Genomic_DNA"/>
</dbReference>
<protein>
    <submittedName>
        <fullName evidence="1">Uncharacterized protein</fullName>
    </submittedName>
</protein>
<dbReference type="AlphaFoldDB" id="A0A4Z2EJC8"/>
<gene>
    <name evidence="1" type="ORF">EYF80_060929</name>
</gene>
<accession>A0A4Z2EJC8</accession>
<dbReference type="Proteomes" id="UP000314294">
    <property type="component" value="Unassembled WGS sequence"/>
</dbReference>